<dbReference type="eggNOG" id="COG0841">
    <property type="taxonomic scope" value="Bacteria"/>
</dbReference>
<accession>M4VQ58</accession>
<dbReference type="GO" id="GO:0005886">
    <property type="term" value="C:plasma membrane"/>
    <property type="evidence" value="ECO:0007669"/>
    <property type="project" value="TreeGrafter"/>
</dbReference>
<keyword evidence="1" id="KW-1133">Transmembrane helix</keyword>
<feature type="transmembrane region" description="Helical" evidence="1">
    <location>
        <begin position="204"/>
        <end position="226"/>
    </location>
</feature>
<name>M4VQ58_9BACT</name>
<dbReference type="STRING" id="1184267.A11Q_1068"/>
<dbReference type="KEGG" id="bex:A11Q_1068"/>
<dbReference type="SUPFAM" id="SSF82866">
    <property type="entry name" value="Multidrug efflux transporter AcrB transmembrane domain"/>
    <property type="match status" value="1"/>
</dbReference>
<gene>
    <name evidence="2" type="ORF">A11Q_1068</name>
</gene>
<reference evidence="2 3" key="1">
    <citation type="journal article" date="2013" name="ISME J.">
        <title>By their genes ye shall know them: genomic signatures of predatory bacteria.</title>
        <authorList>
            <person name="Pasternak Z."/>
            <person name="Pietrokovski S."/>
            <person name="Rotem O."/>
            <person name="Gophna U."/>
            <person name="Lurie-Weinberger M.N."/>
            <person name="Jurkevitch E."/>
        </authorList>
    </citation>
    <scope>NUCLEOTIDE SEQUENCE [LARGE SCALE GENOMIC DNA]</scope>
    <source>
        <strain evidence="2 3">JSS</strain>
    </source>
</reference>
<feature type="transmembrane region" description="Helical" evidence="1">
    <location>
        <begin position="129"/>
        <end position="149"/>
    </location>
</feature>
<evidence type="ECO:0000313" key="2">
    <source>
        <dbReference type="EMBL" id="AGH95284.1"/>
    </source>
</evidence>
<keyword evidence="3" id="KW-1185">Reference proteome</keyword>
<dbReference type="EMBL" id="CP003537">
    <property type="protein sequence ID" value="AGH95284.1"/>
    <property type="molecule type" value="Genomic_DNA"/>
</dbReference>
<keyword evidence="1" id="KW-0812">Transmembrane</keyword>
<dbReference type="InterPro" id="IPR001036">
    <property type="entry name" value="Acrflvin-R"/>
</dbReference>
<dbReference type="PANTHER" id="PTHR32063">
    <property type="match status" value="1"/>
</dbReference>
<evidence type="ECO:0008006" key="4">
    <source>
        <dbReference type="Google" id="ProtNLM"/>
    </source>
</evidence>
<evidence type="ECO:0000256" key="1">
    <source>
        <dbReference type="SAM" id="Phobius"/>
    </source>
</evidence>
<feature type="transmembrane region" description="Helical" evidence="1">
    <location>
        <begin position="232"/>
        <end position="258"/>
    </location>
</feature>
<dbReference type="Gene3D" id="1.20.1640.10">
    <property type="entry name" value="Multidrug efflux transporter AcrB transmembrane domain"/>
    <property type="match status" value="1"/>
</dbReference>
<dbReference type="PATRIC" id="fig|1184267.3.peg.1081"/>
<protein>
    <recommendedName>
        <fullName evidence="4">Acriflavin resistance protein</fullName>
    </recommendedName>
</protein>
<dbReference type="HOGENOM" id="CLU_002755_2_0_7"/>
<keyword evidence="1" id="KW-0472">Membrane</keyword>
<dbReference type="Proteomes" id="UP000012040">
    <property type="component" value="Chromosome"/>
</dbReference>
<dbReference type="GO" id="GO:0042910">
    <property type="term" value="F:xenobiotic transmembrane transporter activity"/>
    <property type="evidence" value="ECO:0007669"/>
    <property type="project" value="TreeGrafter"/>
</dbReference>
<sequence>MFSESEKELMKNFSTTYVPNQNMNMVPLSKVARAEKKVGYSQINRQNKGRFISISANLGPDGQLGNASQEINKILQNELKPPVGISYRFEGQAQDFQDLMTNMMIAVFLGVLFIYLVLASLYESFITPFTILLALPLGLSGAFIALFVFDKSIDIFSIIGLILLMGVVAKNSILLVDYTNQLLQEGLEMNEALVKACRVRLRPILMTSIALIAGILPIAIGMTALGTQRQSMGVAIIGGIVSSTVLTLVVVPAAFGYIEKFRRWSTALVQKWRGVASATEA</sequence>
<dbReference type="PRINTS" id="PR00702">
    <property type="entry name" value="ACRIFLAVINRP"/>
</dbReference>
<feature type="transmembrane region" description="Helical" evidence="1">
    <location>
        <begin position="103"/>
        <end position="122"/>
    </location>
</feature>
<dbReference type="Pfam" id="PF00873">
    <property type="entry name" value="ACR_tran"/>
    <property type="match status" value="1"/>
</dbReference>
<organism evidence="2 3">
    <name type="scientific">Pseudobdellovibrio exovorus JSS</name>
    <dbReference type="NCBI Taxonomy" id="1184267"/>
    <lineage>
        <taxon>Bacteria</taxon>
        <taxon>Pseudomonadati</taxon>
        <taxon>Bdellovibrionota</taxon>
        <taxon>Bdellovibrionia</taxon>
        <taxon>Bdellovibrionales</taxon>
        <taxon>Pseudobdellovibrionaceae</taxon>
        <taxon>Pseudobdellovibrio</taxon>
    </lineage>
</organism>
<dbReference type="PANTHER" id="PTHR32063:SF0">
    <property type="entry name" value="SWARMING MOTILITY PROTEIN SWRC"/>
    <property type="match status" value="1"/>
</dbReference>
<dbReference type="AlphaFoldDB" id="M4VQ58"/>
<proteinExistence type="predicted"/>
<feature type="transmembrane region" description="Helical" evidence="1">
    <location>
        <begin position="155"/>
        <end position="176"/>
    </location>
</feature>
<evidence type="ECO:0000313" key="3">
    <source>
        <dbReference type="Proteomes" id="UP000012040"/>
    </source>
</evidence>